<dbReference type="EMBL" id="CP033433">
    <property type="protein sequence ID" value="AYQ71983.1"/>
    <property type="molecule type" value="Genomic_DNA"/>
</dbReference>
<reference evidence="3 4" key="1">
    <citation type="submission" date="2018-10" db="EMBL/GenBank/DDBJ databases">
        <title>Genome Sequence of Cohnella sp.</title>
        <authorList>
            <person name="Srinivasan S."/>
            <person name="Kim M.K."/>
        </authorList>
    </citation>
    <scope>NUCLEOTIDE SEQUENCE [LARGE SCALE GENOMIC DNA]</scope>
    <source>
        <strain evidence="3 4">18JY8-7</strain>
    </source>
</reference>
<keyword evidence="3" id="KW-0969">Cilium</keyword>
<dbReference type="Proteomes" id="UP000269097">
    <property type="component" value="Chromosome"/>
</dbReference>
<dbReference type="RefSeq" id="WP_123040044.1">
    <property type="nucleotide sequence ID" value="NZ_CP033433.1"/>
</dbReference>
<dbReference type="Pfam" id="PF03963">
    <property type="entry name" value="FlgD"/>
    <property type="match status" value="1"/>
</dbReference>
<dbReference type="AlphaFoldDB" id="A0A3G3JUR2"/>
<keyword evidence="3" id="KW-0282">Flagellum</keyword>
<keyword evidence="2" id="KW-1005">Bacterial flagellum biogenesis</keyword>
<proteinExistence type="inferred from homology"/>
<comment type="similarity">
    <text evidence="1">Belongs to the FlgD family.</text>
</comment>
<keyword evidence="3" id="KW-0966">Cell projection</keyword>
<organism evidence="3 4">
    <name type="scientific">Cohnella candidum</name>
    <dbReference type="NCBI Taxonomy" id="2674991"/>
    <lineage>
        <taxon>Bacteria</taxon>
        <taxon>Bacillati</taxon>
        <taxon>Bacillota</taxon>
        <taxon>Bacilli</taxon>
        <taxon>Bacillales</taxon>
        <taxon>Paenibacillaceae</taxon>
        <taxon>Cohnella</taxon>
    </lineage>
</organism>
<protein>
    <submittedName>
        <fullName evidence="3">Flagellar hook capping protein</fullName>
    </submittedName>
</protein>
<evidence type="ECO:0000256" key="1">
    <source>
        <dbReference type="ARBA" id="ARBA00010577"/>
    </source>
</evidence>
<sequence length="160" mass="17289">MADITGTTNIWPYYSAQNVQTAARKPVKELGKDQFLQILVTQLKNQDPMQPLEDKDFIAQMAQFSSLEQTMNMANSLAALRQSAGMSADLIGKTVGWQETTETGVVDRTGVVDAIIRRDNVQYVKIGTSEVKIDDLLSISATPANETSTASSSTGGTGNE</sequence>
<dbReference type="KEGG" id="coh:EAV92_05025"/>
<name>A0A3G3JUR2_9BACL</name>
<keyword evidence="4" id="KW-1185">Reference proteome</keyword>
<gene>
    <name evidence="3" type="ORF">EAV92_05025</name>
</gene>
<evidence type="ECO:0000313" key="3">
    <source>
        <dbReference type="EMBL" id="AYQ71983.1"/>
    </source>
</evidence>
<dbReference type="GO" id="GO:0044781">
    <property type="term" value="P:bacterial-type flagellum organization"/>
    <property type="evidence" value="ECO:0007669"/>
    <property type="project" value="UniProtKB-KW"/>
</dbReference>
<evidence type="ECO:0000313" key="4">
    <source>
        <dbReference type="Proteomes" id="UP000269097"/>
    </source>
</evidence>
<evidence type="ECO:0000256" key="2">
    <source>
        <dbReference type="ARBA" id="ARBA00022795"/>
    </source>
</evidence>
<dbReference type="InterPro" id="IPR005648">
    <property type="entry name" value="FlgD"/>
</dbReference>
<accession>A0A3G3JUR2</accession>